<dbReference type="RefSeq" id="WP_305023625.1">
    <property type="nucleotide sequence ID" value="NZ_JAUQTB010000003.1"/>
</dbReference>
<keyword evidence="1" id="KW-1133">Transmembrane helix</keyword>
<accession>A0ABT9CEP7</accession>
<evidence type="ECO:0000256" key="1">
    <source>
        <dbReference type="SAM" id="Phobius"/>
    </source>
</evidence>
<name>A0ABT9CEP7_9BACL</name>
<sequence length="101" mass="11500">MKVTLIFILLFTLMLGINYILDLVFGVSSPLKFFDINHYVMRPSEEIGLTAFLLVIIVQVTSRHIKKALQAVYHAWLRLITPPSSLPSSAQQTGDQQQKRE</sequence>
<reference evidence="2 3" key="1">
    <citation type="submission" date="2023-07" db="EMBL/GenBank/DDBJ databases">
        <title>Paenibacillus sp. JX-17 nov. isolated from soil.</title>
        <authorList>
            <person name="Wan Y."/>
            <person name="Liu B."/>
        </authorList>
    </citation>
    <scope>NUCLEOTIDE SEQUENCE [LARGE SCALE GENOMIC DNA]</scope>
    <source>
        <strain evidence="2 3">JX-17</strain>
    </source>
</reference>
<dbReference type="Pfam" id="PF26310">
    <property type="entry name" value="YczF"/>
    <property type="match status" value="1"/>
</dbReference>
<keyword evidence="1" id="KW-0472">Membrane</keyword>
<gene>
    <name evidence="2" type="ORF">Q5741_08380</name>
</gene>
<dbReference type="Proteomes" id="UP001240171">
    <property type="component" value="Unassembled WGS sequence"/>
</dbReference>
<evidence type="ECO:0000313" key="3">
    <source>
        <dbReference type="Proteomes" id="UP001240171"/>
    </source>
</evidence>
<dbReference type="EMBL" id="JAUQTB010000003">
    <property type="protein sequence ID" value="MDO7906432.1"/>
    <property type="molecule type" value="Genomic_DNA"/>
</dbReference>
<feature type="transmembrane region" description="Helical" evidence="1">
    <location>
        <begin position="7"/>
        <end position="27"/>
    </location>
</feature>
<dbReference type="InterPro" id="IPR058725">
    <property type="entry name" value="YczF"/>
</dbReference>
<keyword evidence="3" id="KW-1185">Reference proteome</keyword>
<protein>
    <submittedName>
        <fullName evidence="2">Uncharacterized protein</fullName>
    </submittedName>
</protein>
<comment type="caution">
    <text evidence="2">The sequence shown here is derived from an EMBL/GenBank/DDBJ whole genome shotgun (WGS) entry which is preliminary data.</text>
</comment>
<feature type="transmembrane region" description="Helical" evidence="1">
    <location>
        <begin position="47"/>
        <end position="65"/>
    </location>
</feature>
<keyword evidence="1" id="KW-0812">Transmembrane</keyword>
<organism evidence="2 3">
    <name type="scientific">Paenibacillus lacisoli</name>
    <dbReference type="NCBI Taxonomy" id="3064525"/>
    <lineage>
        <taxon>Bacteria</taxon>
        <taxon>Bacillati</taxon>
        <taxon>Bacillota</taxon>
        <taxon>Bacilli</taxon>
        <taxon>Bacillales</taxon>
        <taxon>Paenibacillaceae</taxon>
        <taxon>Paenibacillus</taxon>
    </lineage>
</organism>
<evidence type="ECO:0000313" key="2">
    <source>
        <dbReference type="EMBL" id="MDO7906432.1"/>
    </source>
</evidence>
<proteinExistence type="predicted"/>